<dbReference type="EMBL" id="JAEAOA010000514">
    <property type="protein sequence ID" value="KAK3605437.1"/>
    <property type="molecule type" value="Genomic_DNA"/>
</dbReference>
<dbReference type="PROSITE" id="PS50217">
    <property type="entry name" value="BZIP"/>
    <property type="match status" value="1"/>
</dbReference>
<feature type="domain" description="BZIP" evidence="5">
    <location>
        <begin position="75"/>
        <end position="138"/>
    </location>
</feature>
<dbReference type="Gene3D" id="1.20.5.170">
    <property type="match status" value="1"/>
</dbReference>
<dbReference type="Proteomes" id="UP001195483">
    <property type="component" value="Unassembled WGS sequence"/>
</dbReference>
<reference evidence="6" key="1">
    <citation type="journal article" date="2021" name="Genome Biol. Evol.">
        <title>A High-Quality Reference Genome for a Parasitic Bivalve with Doubly Uniparental Inheritance (Bivalvia: Unionida).</title>
        <authorList>
            <person name="Smith C.H."/>
        </authorList>
    </citation>
    <scope>NUCLEOTIDE SEQUENCE</scope>
    <source>
        <strain evidence="6">CHS0354</strain>
    </source>
</reference>
<keyword evidence="2" id="KW-0238">DNA-binding</keyword>
<sequence length="199" mass="22910">MDEDLLASGEYIEIVNVEDPLQEAIVKSLEIGSVMPLVKEELKLKIQSRRLSEGRGELTVEFTSPPKYELTPEEKEKIEIRKKRNRQSASKSRQKRKGHEENILKEVEEQQAIHDNLQIEVKSLRNIKKLLQARIIKHLAKCQKYKTVLSQQSKMNPLDKEALDRLRELRKRGALPTSNVNNAFPKAPDQWQIAIPAAT</sequence>
<reference evidence="6" key="2">
    <citation type="journal article" date="2021" name="Genome Biol. Evol.">
        <title>Developing a high-quality reference genome for a parasitic bivalve with doubly uniparental inheritance (Bivalvia: Unionida).</title>
        <authorList>
            <person name="Smith C.H."/>
        </authorList>
    </citation>
    <scope>NUCLEOTIDE SEQUENCE</scope>
    <source>
        <strain evidence="6">CHS0354</strain>
        <tissue evidence="6">Mantle</tissue>
    </source>
</reference>
<dbReference type="GO" id="GO:0000978">
    <property type="term" value="F:RNA polymerase II cis-regulatory region sequence-specific DNA binding"/>
    <property type="evidence" value="ECO:0007669"/>
    <property type="project" value="TreeGrafter"/>
</dbReference>
<dbReference type="InterPro" id="IPR046347">
    <property type="entry name" value="bZIP_sf"/>
</dbReference>
<evidence type="ECO:0000313" key="6">
    <source>
        <dbReference type="EMBL" id="KAK3605437.1"/>
    </source>
</evidence>
<dbReference type="InterPro" id="IPR004827">
    <property type="entry name" value="bZIP"/>
</dbReference>
<dbReference type="GO" id="GO:0005634">
    <property type="term" value="C:nucleus"/>
    <property type="evidence" value="ECO:0007669"/>
    <property type="project" value="TreeGrafter"/>
</dbReference>
<keyword evidence="3" id="KW-0804">Transcription</keyword>
<keyword evidence="1" id="KW-0805">Transcription regulation</keyword>
<comment type="caution">
    <text evidence="6">The sequence shown here is derived from an EMBL/GenBank/DDBJ whole genome shotgun (WGS) entry which is preliminary data.</text>
</comment>
<dbReference type="SUPFAM" id="SSF57959">
    <property type="entry name" value="Leucine zipper domain"/>
    <property type="match status" value="1"/>
</dbReference>
<evidence type="ECO:0000256" key="4">
    <source>
        <dbReference type="SAM" id="MobiDB-lite"/>
    </source>
</evidence>
<dbReference type="PANTHER" id="PTHR23351:SF24">
    <property type="entry name" value="ACTIVATING TRANSCRIPTION FACTOR 3-RELATED"/>
    <property type="match status" value="1"/>
</dbReference>
<evidence type="ECO:0000313" key="7">
    <source>
        <dbReference type="Proteomes" id="UP001195483"/>
    </source>
</evidence>
<reference evidence="6" key="3">
    <citation type="submission" date="2023-05" db="EMBL/GenBank/DDBJ databases">
        <authorList>
            <person name="Smith C.H."/>
        </authorList>
    </citation>
    <scope>NUCLEOTIDE SEQUENCE</scope>
    <source>
        <strain evidence="6">CHS0354</strain>
        <tissue evidence="6">Mantle</tissue>
    </source>
</reference>
<dbReference type="PANTHER" id="PTHR23351">
    <property type="entry name" value="FOS TRANSCRIPTION FACTOR-RELATED"/>
    <property type="match status" value="1"/>
</dbReference>
<evidence type="ECO:0000256" key="1">
    <source>
        <dbReference type="ARBA" id="ARBA00023015"/>
    </source>
</evidence>
<name>A0AAE0T7Y0_9BIVA</name>
<dbReference type="PROSITE" id="PS00036">
    <property type="entry name" value="BZIP_BASIC"/>
    <property type="match status" value="1"/>
</dbReference>
<feature type="region of interest" description="Disordered" evidence="4">
    <location>
        <begin position="75"/>
        <end position="103"/>
    </location>
</feature>
<dbReference type="AlphaFoldDB" id="A0AAE0T7Y0"/>
<keyword evidence="7" id="KW-1185">Reference proteome</keyword>
<gene>
    <name evidence="6" type="ORF">CHS0354_007519</name>
</gene>
<dbReference type="InterPro" id="IPR000837">
    <property type="entry name" value="AP-1"/>
</dbReference>
<organism evidence="6 7">
    <name type="scientific">Potamilus streckersoni</name>
    <dbReference type="NCBI Taxonomy" id="2493646"/>
    <lineage>
        <taxon>Eukaryota</taxon>
        <taxon>Metazoa</taxon>
        <taxon>Spiralia</taxon>
        <taxon>Lophotrochozoa</taxon>
        <taxon>Mollusca</taxon>
        <taxon>Bivalvia</taxon>
        <taxon>Autobranchia</taxon>
        <taxon>Heteroconchia</taxon>
        <taxon>Palaeoheterodonta</taxon>
        <taxon>Unionida</taxon>
        <taxon>Unionoidea</taxon>
        <taxon>Unionidae</taxon>
        <taxon>Ambleminae</taxon>
        <taxon>Lampsilini</taxon>
        <taxon>Potamilus</taxon>
    </lineage>
</organism>
<feature type="compositionally biased region" description="Basic residues" evidence="4">
    <location>
        <begin position="80"/>
        <end position="97"/>
    </location>
</feature>
<proteinExistence type="predicted"/>
<accession>A0AAE0T7Y0</accession>
<protein>
    <recommendedName>
        <fullName evidence="5">BZIP domain-containing protein</fullName>
    </recommendedName>
</protein>
<dbReference type="GO" id="GO:0000981">
    <property type="term" value="F:DNA-binding transcription factor activity, RNA polymerase II-specific"/>
    <property type="evidence" value="ECO:0007669"/>
    <property type="project" value="TreeGrafter"/>
</dbReference>
<evidence type="ECO:0000256" key="3">
    <source>
        <dbReference type="ARBA" id="ARBA00023163"/>
    </source>
</evidence>
<evidence type="ECO:0000256" key="2">
    <source>
        <dbReference type="ARBA" id="ARBA00023125"/>
    </source>
</evidence>
<evidence type="ECO:0000259" key="5">
    <source>
        <dbReference type="PROSITE" id="PS50217"/>
    </source>
</evidence>